<comment type="caution">
    <text evidence="2">The sequence shown here is derived from an EMBL/GenBank/DDBJ whole genome shotgun (WGS) entry which is preliminary data.</text>
</comment>
<dbReference type="SUPFAM" id="SSF53335">
    <property type="entry name" value="S-adenosyl-L-methionine-dependent methyltransferases"/>
    <property type="match status" value="1"/>
</dbReference>
<dbReference type="Gene3D" id="3.40.50.150">
    <property type="entry name" value="Vaccinia Virus protein VP39"/>
    <property type="match status" value="1"/>
</dbReference>
<dbReference type="PANTHER" id="PTHR43591">
    <property type="entry name" value="METHYLTRANSFERASE"/>
    <property type="match status" value="1"/>
</dbReference>
<dbReference type="GO" id="GO:0032259">
    <property type="term" value="P:methylation"/>
    <property type="evidence" value="ECO:0007669"/>
    <property type="project" value="UniProtKB-KW"/>
</dbReference>
<dbReference type="PANTHER" id="PTHR43591:SF24">
    <property type="entry name" value="2-METHOXY-6-POLYPRENYL-1,4-BENZOQUINOL METHYLASE, MITOCHONDRIAL"/>
    <property type="match status" value="1"/>
</dbReference>
<dbReference type="AlphaFoldDB" id="A0A1Y1S251"/>
<evidence type="ECO:0000259" key="1">
    <source>
        <dbReference type="Pfam" id="PF08241"/>
    </source>
</evidence>
<proteinExistence type="predicted"/>
<feature type="domain" description="Methyltransferase type 11" evidence="1">
    <location>
        <begin position="51"/>
        <end position="150"/>
    </location>
</feature>
<evidence type="ECO:0000313" key="2">
    <source>
        <dbReference type="EMBL" id="ORC36857.1"/>
    </source>
</evidence>
<keyword evidence="2" id="KW-0489">Methyltransferase</keyword>
<reference evidence="2 3" key="1">
    <citation type="submission" date="2017-03" db="EMBL/GenBank/DDBJ databases">
        <title>Draft Genome sequence of Marispirochaeta sp. strain JC444.</title>
        <authorList>
            <person name="Shivani Y."/>
            <person name="Subhash Y."/>
            <person name="Sasikala C."/>
            <person name="Ramana C."/>
        </authorList>
    </citation>
    <scope>NUCLEOTIDE SEQUENCE [LARGE SCALE GENOMIC DNA]</scope>
    <source>
        <strain evidence="2 3">JC444</strain>
    </source>
</reference>
<accession>A0A1Y1S251</accession>
<dbReference type="CDD" id="cd02440">
    <property type="entry name" value="AdoMet_MTases"/>
    <property type="match status" value="1"/>
</dbReference>
<sequence length="218" mass="24367">MKKKRVIETTEGIREEATVEQYDIMQRGLRDRGLMETKSILKAGISSGRVLELGPGPGYLGLEWLQETENTSLVGVDISPAMIAVAERNRKEYRLQERAEYLHATVMDIPLENESVDAVFSNGSLHEWENPGRVIDEIYRVLKPGGKFFISDLKRSMNVLILLFMKLMVKGKAVKRGLETSVRAAYTAHEITAVFSGTRFGTCSIKETPFGIEIAGSK</sequence>
<dbReference type="Pfam" id="PF08241">
    <property type="entry name" value="Methyltransf_11"/>
    <property type="match status" value="1"/>
</dbReference>
<evidence type="ECO:0000313" key="3">
    <source>
        <dbReference type="Proteomes" id="UP000192343"/>
    </source>
</evidence>
<dbReference type="STRING" id="1963862.B4O97_04320"/>
<keyword evidence="2" id="KW-0808">Transferase</keyword>
<dbReference type="OrthoDB" id="9772751at2"/>
<dbReference type="InterPro" id="IPR013216">
    <property type="entry name" value="Methyltransf_11"/>
</dbReference>
<dbReference type="GO" id="GO:0008757">
    <property type="term" value="F:S-adenosylmethionine-dependent methyltransferase activity"/>
    <property type="evidence" value="ECO:0007669"/>
    <property type="project" value="InterPro"/>
</dbReference>
<protein>
    <submittedName>
        <fullName evidence="2">Methyltransferase type 11</fullName>
    </submittedName>
</protein>
<name>A0A1Y1S251_9SPIO</name>
<organism evidence="2 3">
    <name type="scientific">Marispirochaeta aestuarii</name>
    <dbReference type="NCBI Taxonomy" id="1963862"/>
    <lineage>
        <taxon>Bacteria</taxon>
        <taxon>Pseudomonadati</taxon>
        <taxon>Spirochaetota</taxon>
        <taxon>Spirochaetia</taxon>
        <taxon>Spirochaetales</taxon>
        <taxon>Spirochaetaceae</taxon>
        <taxon>Marispirochaeta</taxon>
    </lineage>
</organism>
<dbReference type="InterPro" id="IPR029063">
    <property type="entry name" value="SAM-dependent_MTases_sf"/>
</dbReference>
<dbReference type="Proteomes" id="UP000192343">
    <property type="component" value="Unassembled WGS sequence"/>
</dbReference>
<dbReference type="EMBL" id="MWQY01000004">
    <property type="protein sequence ID" value="ORC36857.1"/>
    <property type="molecule type" value="Genomic_DNA"/>
</dbReference>
<gene>
    <name evidence="2" type="ORF">B4O97_04320</name>
</gene>
<dbReference type="RefSeq" id="WP_083048682.1">
    <property type="nucleotide sequence ID" value="NZ_MWQY01000004.1"/>
</dbReference>
<keyword evidence="3" id="KW-1185">Reference proteome</keyword>